<gene>
    <name evidence="5" type="ORF">nbrc107697_04570</name>
</gene>
<dbReference type="Gene3D" id="1.10.10.10">
    <property type="entry name" value="Winged helix-like DNA-binding domain superfamily/Winged helix DNA-binding domain"/>
    <property type="match status" value="1"/>
</dbReference>
<keyword evidence="1" id="KW-0805">Transcription regulation</keyword>
<evidence type="ECO:0000313" key="5">
    <source>
        <dbReference type="EMBL" id="GED96418.1"/>
    </source>
</evidence>
<feature type="domain" description="OmpR/PhoB-type" evidence="4">
    <location>
        <begin position="240"/>
        <end position="304"/>
    </location>
</feature>
<evidence type="ECO:0000256" key="3">
    <source>
        <dbReference type="ARBA" id="ARBA00023163"/>
    </source>
</evidence>
<reference evidence="6" key="1">
    <citation type="submission" date="2019-06" db="EMBL/GenBank/DDBJ databases">
        <title>Gordonia isolated from sludge of a wastewater treatment plant.</title>
        <authorList>
            <person name="Tamura T."/>
            <person name="Aoyama K."/>
            <person name="Kang Y."/>
            <person name="Saito S."/>
            <person name="Akiyama N."/>
            <person name="Yazawa K."/>
            <person name="Gonoi T."/>
            <person name="Mikami Y."/>
        </authorList>
    </citation>
    <scope>NUCLEOTIDE SEQUENCE [LARGE SCALE GENOMIC DNA]</scope>
    <source>
        <strain evidence="6">NBRC 107697</strain>
    </source>
</reference>
<proteinExistence type="predicted"/>
<accession>A0A7M3SUU4</accession>
<organism evidence="5 6">
    <name type="scientific">Gordonia crocea</name>
    <dbReference type="NCBI Taxonomy" id="589162"/>
    <lineage>
        <taxon>Bacteria</taxon>
        <taxon>Bacillati</taxon>
        <taxon>Actinomycetota</taxon>
        <taxon>Actinomycetes</taxon>
        <taxon>Mycobacteriales</taxon>
        <taxon>Gordoniaceae</taxon>
        <taxon>Gordonia</taxon>
    </lineage>
</organism>
<dbReference type="EMBL" id="BJOU01000001">
    <property type="protein sequence ID" value="GED96418.1"/>
    <property type="molecule type" value="Genomic_DNA"/>
</dbReference>
<dbReference type="GO" id="GO:0003677">
    <property type="term" value="F:DNA binding"/>
    <property type="evidence" value="ECO:0007669"/>
    <property type="project" value="UniProtKB-KW"/>
</dbReference>
<dbReference type="OrthoDB" id="3928741at2"/>
<evidence type="ECO:0000256" key="1">
    <source>
        <dbReference type="ARBA" id="ARBA00023015"/>
    </source>
</evidence>
<evidence type="ECO:0000259" key="4">
    <source>
        <dbReference type="SMART" id="SM00862"/>
    </source>
</evidence>
<dbReference type="GO" id="GO:0000160">
    <property type="term" value="P:phosphorelay signal transduction system"/>
    <property type="evidence" value="ECO:0007669"/>
    <property type="project" value="InterPro"/>
</dbReference>
<dbReference type="InterPro" id="IPR036388">
    <property type="entry name" value="WH-like_DNA-bd_sf"/>
</dbReference>
<keyword evidence="2" id="KW-0238">DNA-binding</keyword>
<dbReference type="AlphaFoldDB" id="A0A7M3SUU4"/>
<evidence type="ECO:0000256" key="2">
    <source>
        <dbReference type="ARBA" id="ARBA00023125"/>
    </source>
</evidence>
<dbReference type="SMART" id="SM00862">
    <property type="entry name" value="Trans_reg_C"/>
    <property type="match status" value="1"/>
</dbReference>
<dbReference type="Proteomes" id="UP000444980">
    <property type="component" value="Unassembled WGS sequence"/>
</dbReference>
<keyword evidence="3" id="KW-0804">Transcription</keyword>
<keyword evidence="6" id="KW-1185">Reference proteome</keyword>
<dbReference type="Gene3D" id="3.30.450.40">
    <property type="match status" value="1"/>
</dbReference>
<dbReference type="GO" id="GO:0006355">
    <property type="term" value="P:regulation of DNA-templated transcription"/>
    <property type="evidence" value="ECO:0007669"/>
    <property type="project" value="InterPro"/>
</dbReference>
<name>A0A7M3SUU4_9ACTN</name>
<dbReference type="SUPFAM" id="SSF46894">
    <property type="entry name" value="C-terminal effector domain of the bipartite response regulators"/>
    <property type="match status" value="1"/>
</dbReference>
<dbReference type="InterPro" id="IPR001867">
    <property type="entry name" value="OmpR/PhoB-type_DNA-bd"/>
</dbReference>
<dbReference type="InterPro" id="IPR029016">
    <property type="entry name" value="GAF-like_dom_sf"/>
</dbReference>
<dbReference type="InterPro" id="IPR016032">
    <property type="entry name" value="Sig_transdc_resp-reg_C-effctor"/>
</dbReference>
<evidence type="ECO:0000313" key="6">
    <source>
        <dbReference type="Proteomes" id="UP000444980"/>
    </source>
</evidence>
<sequence length="415" mass="44386">MGNGAASPLRVTRAYEAFLSGIVPAEGSVRALVRDSWLRSRDRGVDPQKLRPQGEDVGEQDFRAYRDAHPLSSVRALIQSLLIDDLDDSGAVVAVGDERGRLLWVDGDRSARSKVTGINFVEGSVWSETAVGTNAPGLALALDQGVQVVGPEHFAGPVQRWNCSAAPIHDPLTGGLLGVLDITGGEVASTPFALTTVRSVVAAIERELAAKSIDLSTPTRSAVPRLEMLDDGPRWITADGLSRPLSPRHAEILLLLAAYPQGLSTEQLATKLADDGLGAVTVRAEISRLRRALGDVVESRPYRLTVAIESDVGDTRSHIEKGEIIAAIRTLGRGGLLAESFAPGVVELFDELLVDLRSRMVAAGDVPALEEWVASPLGRDDPTAWAQLARTLPSSHPGRARAVGRARLLDRRFSR</sequence>
<protein>
    <submittedName>
        <fullName evidence="5">Putative transcriptional regulator</fullName>
    </submittedName>
</protein>
<comment type="caution">
    <text evidence="5">The sequence shown here is derived from an EMBL/GenBank/DDBJ whole genome shotgun (WGS) entry which is preliminary data.</text>
</comment>
<dbReference type="RefSeq" id="WP_161925892.1">
    <property type="nucleotide sequence ID" value="NZ_BJOU01000001.1"/>
</dbReference>